<dbReference type="Proteomes" id="UP000828026">
    <property type="component" value="Segment"/>
</dbReference>
<accession>A0AAE8XFL7</accession>
<reference evidence="1 2" key="1">
    <citation type="submission" date="2021-06" db="EMBL/GenBank/DDBJ databases">
        <authorList>
            <person name="Chen R."/>
            <person name="Qin H."/>
            <person name="He S."/>
            <person name="Han P."/>
            <person name="Xu F."/>
            <person name="Sun H."/>
            <person name="Fan H."/>
            <person name="Tong Y."/>
        </authorList>
    </citation>
    <scope>NUCLEOTIDE SEQUENCE [LARGE SCALE GENOMIC DNA]</scope>
</reference>
<dbReference type="GeneID" id="77933560"/>
<evidence type="ECO:0000313" key="2">
    <source>
        <dbReference type="Proteomes" id="UP000828026"/>
    </source>
</evidence>
<keyword evidence="2" id="KW-1185">Reference proteome</keyword>
<sequence>MLLIETYYLRFNSNTSRYHVFSYLTHGFYMNFPNKLAQLKVDANEWKTYSEFVSIHGAKEYKRVTLSDLLPSET</sequence>
<dbReference type="EMBL" id="MZ447858">
    <property type="protein sequence ID" value="UAW01206.1"/>
    <property type="molecule type" value="Genomic_DNA"/>
</dbReference>
<dbReference type="KEGG" id="vg:77933560"/>
<proteinExistence type="predicted"/>
<organism evidence="1 2">
    <name type="scientific">Vibrio phage BUCT194</name>
    <dbReference type="NCBI Taxonomy" id="2859072"/>
    <lineage>
        <taxon>Viruses</taxon>
        <taxon>Duplodnaviria</taxon>
        <taxon>Heunggongvirae</taxon>
        <taxon>Uroviricota</taxon>
        <taxon>Caudoviricetes</taxon>
        <taxon>Schitoviridae</taxon>
        <taxon>Varunavirus</taxon>
        <taxon>Varunavirus BUCT194</taxon>
    </lineage>
</organism>
<name>A0AAE8XFL7_9CAUD</name>
<protein>
    <submittedName>
        <fullName evidence="1">Uncharacterized protein</fullName>
    </submittedName>
</protein>
<dbReference type="RefSeq" id="YP_010657641.1">
    <property type="nucleotide sequence ID" value="NC_070848.1"/>
</dbReference>
<evidence type="ECO:0000313" key="1">
    <source>
        <dbReference type="EMBL" id="UAW01206.1"/>
    </source>
</evidence>